<accession>A0AA88VUL3</accession>
<dbReference type="Pfam" id="PF17921">
    <property type="entry name" value="Integrase_H2C2"/>
    <property type="match status" value="1"/>
</dbReference>
<reference evidence="2" key="1">
    <citation type="submission" date="2022-12" db="EMBL/GenBank/DDBJ databases">
        <title>Draft genome assemblies for two species of Escallonia (Escalloniales).</title>
        <authorList>
            <person name="Chanderbali A."/>
            <person name="Dervinis C."/>
            <person name="Anghel I."/>
            <person name="Soltis D."/>
            <person name="Soltis P."/>
            <person name="Zapata F."/>
        </authorList>
    </citation>
    <scope>NUCLEOTIDE SEQUENCE</scope>
    <source>
        <strain evidence="2">UCBG64.0493</strain>
        <tissue evidence="2">Leaf</tissue>
    </source>
</reference>
<gene>
    <name evidence="2" type="ORF">RJ639_009162</name>
</gene>
<evidence type="ECO:0000313" key="3">
    <source>
        <dbReference type="Proteomes" id="UP001188597"/>
    </source>
</evidence>
<evidence type="ECO:0000313" key="2">
    <source>
        <dbReference type="EMBL" id="KAK3014950.1"/>
    </source>
</evidence>
<dbReference type="AlphaFoldDB" id="A0AA88VUL3"/>
<sequence length="106" mass="12167">MAEVHEGVCGAHQAGIKMRWLIRRHGHYWPTIMEDYIQYAKGCQACQKHVAAAGGISWHTLSQHGYGLQHVRPFGGEVFDALQCYLQIPNHFFHFFCFCFIGSFTH</sequence>
<evidence type="ECO:0000259" key="1">
    <source>
        <dbReference type="Pfam" id="PF17921"/>
    </source>
</evidence>
<keyword evidence="3" id="KW-1185">Reference proteome</keyword>
<proteinExistence type="predicted"/>
<dbReference type="InterPro" id="IPR041588">
    <property type="entry name" value="Integrase_H2C2"/>
</dbReference>
<dbReference type="EMBL" id="JAVXUP010001178">
    <property type="protein sequence ID" value="KAK3014950.1"/>
    <property type="molecule type" value="Genomic_DNA"/>
</dbReference>
<name>A0AA88VUL3_9ASTE</name>
<organism evidence="2 3">
    <name type="scientific">Escallonia herrerae</name>
    <dbReference type="NCBI Taxonomy" id="1293975"/>
    <lineage>
        <taxon>Eukaryota</taxon>
        <taxon>Viridiplantae</taxon>
        <taxon>Streptophyta</taxon>
        <taxon>Embryophyta</taxon>
        <taxon>Tracheophyta</taxon>
        <taxon>Spermatophyta</taxon>
        <taxon>Magnoliopsida</taxon>
        <taxon>eudicotyledons</taxon>
        <taxon>Gunneridae</taxon>
        <taxon>Pentapetalae</taxon>
        <taxon>asterids</taxon>
        <taxon>campanulids</taxon>
        <taxon>Escalloniales</taxon>
        <taxon>Escalloniaceae</taxon>
        <taxon>Escallonia</taxon>
    </lineage>
</organism>
<feature type="domain" description="Integrase zinc-binding" evidence="1">
    <location>
        <begin position="2"/>
        <end position="49"/>
    </location>
</feature>
<dbReference type="Proteomes" id="UP001188597">
    <property type="component" value="Unassembled WGS sequence"/>
</dbReference>
<dbReference type="Gene3D" id="1.10.340.70">
    <property type="match status" value="1"/>
</dbReference>
<protein>
    <recommendedName>
        <fullName evidence="1">Integrase zinc-binding domain-containing protein</fullName>
    </recommendedName>
</protein>
<comment type="caution">
    <text evidence="2">The sequence shown here is derived from an EMBL/GenBank/DDBJ whole genome shotgun (WGS) entry which is preliminary data.</text>
</comment>